<accession>A0A1H6RAK7</accession>
<keyword evidence="1" id="KW-0732">Signal</keyword>
<dbReference type="OrthoDB" id="997115at2"/>
<protein>
    <submittedName>
        <fullName evidence="2">Uncharacterized protein</fullName>
    </submittedName>
</protein>
<keyword evidence="3" id="KW-1185">Reference proteome</keyword>
<feature type="chain" id="PRO_5011610781" evidence="1">
    <location>
        <begin position="22"/>
        <end position="106"/>
    </location>
</feature>
<evidence type="ECO:0000256" key="1">
    <source>
        <dbReference type="SAM" id="SignalP"/>
    </source>
</evidence>
<name>A0A1H6RAK7_9BACT</name>
<dbReference type="Pfam" id="PF20365">
    <property type="entry name" value="DUF6660"/>
    <property type="match status" value="1"/>
</dbReference>
<organism evidence="2 3">
    <name type="scientific">Dyadobacter koreensis</name>
    <dbReference type="NCBI Taxonomy" id="408657"/>
    <lineage>
        <taxon>Bacteria</taxon>
        <taxon>Pseudomonadati</taxon>
        <taxon>Bacteroidota</taxon>
        <taxon>Cytophagia</taxon>
        <taxon>Cytophagales</taxon>
        <taxon>Spirosomataceae</taxon>
        <taxon>Dyadobacter</taxon>
    </lineage>
</organism>
<dbReference type="PROSITE" id="PS51257">
    <property type="entry name" value="PROKAR_LIPOPROTEIN"/>
    <property type="match status" value="1"/>
</dbReference>
<dbReference type="InterPro" id="IPR046601">
    <property type="entry name" value="DUF6660"/>
</dbReference>
<proteinExistence type="predicted"/>
<dbReference type="Proteomes" id="UP000199532">
    <property type="component" value="Unassembled WGS sequence"/>
</dbReference>
<reference evidence="2 3" key="1">
    <citation type="submission" date="2016-10" db="EMBL/GenBank/DDBJ databases">
        <authorList>
            <person name="de Groot N.N."/>
        </authorList>
    </citation>
    <scope>NUCLEOTIDE SEQUENCE [LARGE SCALE GENOMIC DNA]</scope>
    <source>
        <strain evidence="2 3">DSM 19938</strain>
    </source>
</reference>
<evidence type="ECO:0000313" key="2">
    <source>
        <dbReference type="EMBL" id="SEI52888.1"/>
    </source>
</evidence>
<gene>
    <name evidence="2" type="ORF">SAMN04487995_1162</name>
</gene>
<evidence type="ECO:0000313" key="3">
    <source>
        <dbReference type="Proteomes" id="UP000199532"/>
    </source>
</evidence>
<feature type="signal peptide" evidence="1">
    <location>
        <begin position="1"/>
        <end position="21"/>
    </location>
</feature>
<sequence>MKIFKLILSLYILTLSCFPCGDVRECNDQAELEISAASEHKDHAHTTEACTPFCTCSCCAASTVFQYSAAIVNTQKVVFASLKYPGYKISDRPEVSFTIWQPPKIA</sequence>
<dbReference type="EMBL" id="FNXY01000002">
    <property type="protein sequence ID" value="SEI52888.1"/>
    <property type="molecule type" value="Genomic_DNA"/>
</dbReference>
<dbReference type="AlphaFoldDB" id="A0A1H6RAK7"/>
<dbReference type="STRING" id="408657.SAMN04487995_1162"/>
<dbReference type="RefSeq" id="WP_090333235.1">
    <property type="nucleotide sequence ID" value="NZ_FNXY01000002.1"/>
</dbReference>